<evidence type="ECO:0000256" key="5">
    <source>
        <dbReference type="ARBA" id="ARBA00022777"/>
    </source>
</evidence>
<evidence type="ECO:0000259" key="7">
    <source>
        <dbReference type="Pfam" id="PF08543"/>
    </source>
</evidence>
<evidence type="ECO:0000256" key="1">
    <source>
        <dbReference type="ARBA" id="ARBA00008805"/>
    </source>
</evidence>
<dbReference type="SUPFAM" id="SSF53613">
    <property type="entry name" value="Ribokinase-like"/>
    <property type="match status" value="1"/>
</dbReference>
<organism evidence="8 9">
    <name type="scientific">Pichia sorbitophila (strain ATCC MYA-4447 / BCRC 22081 / CBS 7064 / NBRC 10061 / NRRL Y-12695)</name>
    <name type="common">Hybrid yeast</name>
    <dbReference type="NCBI Taxonomy" id="559304"/>
    <lineage>
        <taxon>Eukaryota</taxon>
        <taxon>Fungi</taxon>
        <taxon>Dikarya</taxon>
        <taxon>Ascomycota</taxon>
        <taxon>Saccharomycotina</taxon>
        <taxon>Pichiomycetes</taxon>
        <taxon>Debaryomycetaceae</taxon>
        <taxon>Millerozyma</taxon>
    </lineage>
</organism>
<evidence type="ECO:0000313" key="9">
    <source>
        <dbReference type="Proteomes" id="UP000005222"/>
    </source>
</evidence>
<dbReference type="GO" id="GO:0008478">
    <property type="term" value="F:pyridoxal kinase activity"/>
    <property type="evidence" value="ECO:0007669"/>
    <property type="project" value="UniProtKB-EC"/>
</dbReference>
<dbReference type="PANTHER" id="PTHR10534:SF2">
    <property type="entry name" value="PYRIDOXAL KINASE"/>
    <property type="match status" value="1"/>
</dbReference>
<dbReference type="CDD" id="cd01173">
    <property type="entry name" value="pyridoxal_pyridoxamine_kinase"/>
    <property type="match status" value="1"/>
</dbReference>
<feature type="domain" description="Pyridoxamine kinase/Phosphomethylpyrimidine kinase" evidence="7">
    <location>
        <begin position="79"/>
        <end position="231"/>
    </location>
</feature>
<protein>
    <recommendedName>
        <fullName evidence="2">pyridoxal kinase</fullName>
        <ecNumber evidence="2">2.7.1.35</ecNumber>
    </recommendedName>
</protein>
<dbReference type="STRING" id="559304.G8YF57"/>
<keyword evidence="9" id="KW-1185">Reference proteome</keyword>
<keyword evidence="6" id="KW-0067">ATP-binding</keyword>
<evidence type="ECO:0000256" key="6">
    <source>
        <dbReference type="ARBA" id="ARBA00022840"/>
    </source>
</evidence>
<dbReference type="InterPro" id="IPR013749">
    <property type="entry name" value="PM/HMP-P_kinase-1"/>
</dbReference>
<dbReference type="InterPro" id="IPR004625">
    <property type="entry name" value="PyrdxlKinase"/>
</dbReference>
<gene>
    <name evidence="8" type="primary">Piso0_002478</name>
    <name evidence="8" type="ORF">GNLVRS01_PISO0I11052g</name>
</gene>
<evidence type="ECO:0000313" key="8">
    <source>
        <dbReference type="EMBL" id="CCE81806.1"/>
    </source>
</evidence>
<dbReference type="Proteomes" id="UP000005222">
    <property type="component" value="Chromosome I"/>
</dbReference>
<sequence length="302" mass="33917">MKSKSALSISSHVAHGYVGNRAIVFPLQYLGWDVDAINTTNFSNHPGYGQFKGASSSSELVGEIFQGLEKILDISDEYDIILTGYTPSEQILEVVYEEIKKVFHAGQRRPALIVDPVLGDNGKLYVSEKVIPLYEKILRTGFVSLTTPNQFEFELLSGVKITSKQTLREAIQTFYKKFRIPNVVISSVSLDATSYCIGYTHSKDRLFAVKIDEIDCHFNGCGDLFTAIVAHHFYSNGFELSSDLISTVLRRLRMVLEKSLELEAREAKNHEIKNVKDIRVVSSRNALDEPLDPSYSLEVIQL</sequence>
<dbReference type="EMBL" id="FO082051">
    <property type="protein sequence ID" value="CCE81806.1"/>
    <property type="molecule type" value="Genomic_DNA"/>
</dbReference>
<dbReference type="OrthoDB" id="2104723at2759"/>
<dbReference type="InParanoid" id="G8YF57"/>
<dbReference type="AlphaFoldDB" id="G8YF57"/>
<dbReference type="Gene3D" id="3.40.1190.20">
    <property type="match status" value="1"/>
</dbReference>
<dbReference type="GO" id="GO:0005524">
    <property type="term" value="F:ATP binding"/>
    <property type="evidence" value="ECO:0007669"/>
    <property type="project" value="UniProtKB-KW"/>
</dbReference>
<dbReference type="Pfam" id="PF08543">
    <property type="entry name" value="Phos_pyr_kin"/>
    <property type="match status" value="1"/>
</dbReference>
<comment type="similarity">
    <text evidence="1">Belongs to the pyridoxine kinase family.</text>
</comment>
<name>G8YF57_PICSO</name>
<keyword evidence="4" id="KW-0547">Nucleotide-binding</keyword>
<dbReference type="PANTHER" id="PTHR10534">
    <property type="entry name" value="PYRIDOXAL KINASE"/>
    <property type="match status" value="1"/>
</dbReference>
<accession>G8YF57</accession>
<evidence type="ECO:0000256" key="4">
    <source>
        <dbReference type="ARBA" id="ARBA00022741"/>
    </source>
</evidence>
<dbReference type="HOGENOM" id="CLU_046496_1_0_1"/>
<proteinExistence type="inferred from homology"/>
<reference evidence="8 9" key="1">
    <citation type="journal article" date="2012" name="G3 (Bethesda)">
        <title>Pichia sorbitophila, an interspecies yeast hybrid reveals early steps of genome resolution following polyploidization.</title>
        <authorList>
            <person name="Leh Louis V."/>
            <person name="Despons L."/>
            <person name="Friedrich A."/>
            <person name="Martin T."/>
            <person name="Durrens P."/>
            <person name="Casaregola S."/>
            <person name="Neuveglise C."/>
            <person name="Fairhead C."/>
            <person name="Marck C."/>
            <person name="Cruz J.A."/>
            <person name="Straub M.L."/>
            <person name="Kugler V."/>
            <person name="Sacerdot C."/>
            <person name="Uzunov Z."/>
            <person name="Thierry A."/>
            <person name="Weiss S."/>
            <person name="Bleykasten C."/>
            <person name="De Montigny J."/>
            <person name="Jacques N."/>
            <person name="Jung P."/>
            <person name="Lemaire M."/>
            <person name="Mallet S."/>
            <person name="Morel G."/>
            <person name="Richard G.F."/>
            <person name="Sarkar A."/>
            <person name="Savel G."/>
            <person name="Schacherer J."/>
            <person name="Seret M.L."/>
            <person name="Talla E."/>
            <person name="Samson G."/>
            <person name="Jubin C."/>
            <person name="Poulain J."/>
            <person name="Vacherie B."/>
            <person name="Barbe V."/>
            <person name="Pelletier E."/>
            <person name="Sherman D.J."/>
            <person name="Westhof E."/>
            <person name="Weissenbach J."/>
            <person name="Baret P.V."/>
            <person name="Wincker P."/>
            <person name="Gaillardin C."/>
            <person name="Dujon B."/>
            <person name="Souciet J.L."/>
        </authorList>
    </citation>
    <scope>NUCLEOTIDE SEQUENCE [LARGE SCALE GENOMIC DNA]</scope>
    <source>
        <strain evidence="9">ATCC MYA-4447 / BCRC 22081 / CBS 7064 / NBRC 10061 / NRRL Y-12695</strain>
    </source>
</reference>
<keyword evidence="3" id="KW-0808">Transferase</keyword>
<dbReference type="eggNOG" id="KOG2599">
    <property type="taxonomic scope" value="Eukaryota"/>
</dbReference>
<dbReference type="InterPro" id="IPR029056">
    <property type="entry name" value="Ribokinase-like"/>
</dbReference>
<dbReference type="OMA" id="IDEIDCH"/>
<dbReference type="GO" id="GO:0005829">
    <property type="term" value="C:cytosol"/>
    <property type="evidence" value="ECO:0007669"/>
    <property type="project" value="TreeGrafter"/>
</dbReference>
<dbReference type="EC" id="2.7.1.35" evidence="2"/>
<evidence type="ECO:0000256" key="2">
    <source>
        <dbReference type="ARBA" id="ARBA00012104"/>
    </source>
</evidence>
<dbReference type="GO" id="GO:0009443">
    <property type="term" value="P:pyridoxal 5'-phosphate salvage"/>
    <property type="evidence" value="ECO:0007669"/>
    <property type="project" value="InterPro"/>
</dbReference>
<evidence type="ECO:0000256" key="3">
    <source>
        <dbReference type="ARBA" id="ARBA00022679"/>
    </source>
</evidence>
<keyword evidence="5" id="KW-0418">Kinase</keyword>